<evidence type="ECO:0008006" key="4">
    <source>
        <dbReference type="Google" id="ProtNLM"/>
    </source>
</evidence>
<feature type="chain" id="PRO_5012601987" description="DUF4156 domain-containing protein" evidence="1">
    <location>
        <begin position="24"/>
        <end position="99"/>
    </location>
</feature>
<evidence type="ECO:0000256" key="1">
    <source>
        <dbReference type="SAM" id="SignalP"/>
    </source>
</evidence>
<reference evidence="3" key="1">
    <citation type="submission" date="2017-05" db="EMBL/GenBank/DDBJ databases">
        <authorList>
            <person name="Rodrigo-Torres L."/>
            <person name="Arahal R. D."/>
            <person name="Lucena T."/>
        </authorList>
    </citation>
    <scope>NUCLEOTIDE SEQUENCE [LARGE SCALE GENOMIC DNA]</scope>
    <source>
        <strain evidence="3">CECT 8868</strain>
    </source>
</reference>
<keyword evidence="3" id="KW-1185">Reference proteome</keyword>
<dbReference type="RefSeq" id="WP_093995052.1">
    <property type="nucleotide sequence ID" value="NZ_FXYD01000001.1"/>
</dbReference>
<dbReference type="Proteomes" id="UP000203464">
    <property type="component" value="Unassembled WGS sequence"/>
</dbReference>
<protein>
    <recommendedName>
        <fullName evidence="4">DUF4156 domain-containing protein</fullName>
    </recommendedName>
</protein>
<keyword evidence="1" id="KW-0732">Signal</keyword>
<evidence type="ECO:0000313" key="3">
    <source>
        <dbReference type="Proteomes" id="UP000203464"/>
    </source>
</evidence>
<dbReference type="EMBL" id="FXYD01000001">
    <property type="protein sequence ID" value="SMX32066.1"/>
    <property type="molecule type" value="Genomic_DNA"/>
</dbReference>
<proteinExistence type="predicted"/>
<sequence>MTLRTLILLATLPLAACSGGMVANMMPGEVTTVNGNTFTVKRTEHGLTIQNFETGRTSPAALLTNAQIAAEQVSGCTVDTIVKDGITNTYYATTTCPDA</sequence>
<dbReference type="AlphaFoldDB" id="A0A238JQP5"/>
<dbReference type="OrthoDB" id="7889124at2"/>
<evidence type="ECO:0000313" key="2">
    <source>
        <dbReference type="EMBL" id="SMX32066.1"/>
    </source>
</evidence>
<gene>
    <name evidence="2" type="ORF">OCA8868_00619</name>
</gene>
<name>A0A238JQP5_9RHOB</name>
<feature type="signal peptide" evidence="1">
    <location>
        <begin position="1"/>
        <end position="23"/>
    </location>
</feature>
<organism evidence="2 3">
    <name type="scientific">Octadecabacter ascidiaceicola</name>
    <dbReference type="NCBI Taxonomy" id="1655543"/>
    <lineage>
        <taxon>Bacteria</taxon>
        <taxon>Pseudomonadati</taxon>
        <taxon>Pseudomonadota</taxon>
        <taxon>Alphaproteobacteria</taxon>
        <taxon>Rhodobacterales</taxon>
        <taxon>Roseobacteraceae</taxon>
        <taxon>Octadecabacter</taxon>
    </lineage>
</organism>
<accession>A0A238JQP5</accession>